<dbReference type="EMBL" id="QXCT01000002">
    <property type="protein sequence ID" value="MDW9254789.1"/>
    <property type="molecule type" value="Genomic_DNA"/>
</dbReference>
<dbReference type="Proteomes" id="UP001272137">
    <property type="component" value="Unassembled WGS sequence"/>
</dbReference>
<dbReference type="AlphaFoldDB" id="A0AAW9CW33"/>
<protein>
    <submittedName>
        <fullName evidence="1">Uncharacterized protein</fullName>
    </submittedName>
</protein>
<evidence type="ECO:0000313" key="2">
    <source>
        <dbReference type="Proteomes" id="UP001272137"/>
    </source>
</evidence>
<gene>
    <name evidence="1" type="ORF">C7S16_1836</name>
</gene>
<comment type="caution">
    <text evidence="1">The sequence shown here is derived from an EMBL/GenBank/DDBJ whole genome shotgun (WGS) entry which is preliminary data.</text>
</comment>
<name>A0AAW9CW33_BURTH</name>
<proteinExistence type="predicted"/>
<evidence type="ECO:0000313" key="1">
    <source>
        <dbReference type="EMBL" id="MDW9254789.1"/>
    </source>
</evidence>
<reference evidence="1" key="1">
    <citation type="submission" date="2018-08" db="EMBL/GenBank/DDBJ databases">
        <title>Identification of Burkholderia cepacia strains that express a Burkholderia pseudomallei-like capsular polysaccharide.</title>
        <authorList>
            <person name="Burtnick M.N."/>
            <person name="Vongsouvath M."/>
            <person name="Newton P."/>
            <person name="Wuthiekanun V."/>
            <person name="Limmathurotsakul D."/>
            <person name="Brett P.J."/>
            <person name="Chantratita N."/>
            <person name="Dance D.A."/>
        </authorList>
    </citation>
    <scope>NUCLEOTIDE SEQUENCE</scope>
    <source>
        <strain evidence="1">SBXCC001</strain>
    </source>
</reference>
<organism evidence="1 2">
    <name type="scientific">Burkholderia thailandensis</name>
    <dbReference type="NCBI Taxonomy" id="57975"/>
    <lineage>
        <taxon>Bacteria</taxon>
        <taxon>Pseudomonadati</taxon>
        <taxon>Pseudomonadota</taxon>
        <taxon>Betaproteobacteria</taxon>
        <taxon>Burkholderiales</taxon>
        <taxon>Burkholderiaceae</taxon>
        <taxon>Burkholderia</taxon>
        <taxon>pseudomallei group</taxon>
    </lineage>
</organism>
<sequence length="47" mass="5516">MSFLCIRDETEFTVSQETTSIRADRRWIKFDPASVSVVETFSKMVDR</sequence>
<accession>A0AAW9CW33</accession>